<dbReference type="Gramene" id="mRNA:HanXRQr2_Chr05g0235591">
    <property type="protein sequence ID" value="mRNA:HanXRQr2_Chr05g0235591"/>
    <property type="gene ID" value="HanXRQr2_Chr05g0235591"/>
</dbReference>
<dbReference type="AlphaFoldDB" id="A0A251UUB1"/>
<protein>
    <submittedName>
        <fullName evidence="2">Uncharacterized protein</fullName>
    </submittedName>
</protein>
<keyword evidence="3" id="KW-1185">Reference proteome</keyword>
<evidence type="ECO:0000313" key="2">
    <source>
        <dbReference type="EMBL" id="OTG26684.1"/>
    </source>
</evidence>
<dbReference type="EMBL" id="CM007894">
    <property type="protein sequence ID" value="OTG26684.1"/>
    <property type="molecule type" value="Genomic_DNA"/>
</dbReference>
<accession>A0A251UUB1</accession>
<sequence>MVRMGQDNKRSLEPKIETVEHNVNWGLGSSITKHQTLIHNKSVHPTIEFPKSSLIVDWNMWFFLFFPPISPNSRLSSTKPSHFSLHSPVPSFYCSYFAVSTFAFSLKISFQL</sequence>
<gene>
    <name evidence="2" type="ORF">HannXRQ_Chr05g0161381</name>
    <name evidence="1" type="ORF">HanXRQr2_Chr05g0235591</name>
</gene>
<reference evidence="1" key="3">
    <citation type="submission" date="2020-06" db="EMBL/GenBank/DDBJ databases">
        <title>Helianthus annuus Genome sequencing and assembly Release 2.</title>
        <authorList>
            <person name="Gouzy J."/>
            <person name="Langlade N."/>
            <person name="Munos S."/>
        </authorList>
    </citation>
    <scope>NUCLEOTIDE SEQUENCE</scope>
    <source>
        <tissue evidence="1">Leaves</tissue>
    </source>
</reference>
<reference evidence="1 3" key="1">
    <citation type="journal article" date="2017" name="Nature">
        <title>The sunflower genome provides insights into oil metabolism, flowering and Asterid evolution.</title>
        <authorList>
            <person name="Badouin H."/>
            <person name="Gouzy J."/>
            <person name="Grassa C.J."/>
            <person name="Murat F."/>
            <person name="Staton S.E."/>
            <person name="Cottret L."/>
            <person name="Lelandais-Briere C."/>
            <person name="Owens G.L."/>
            <person name="Carrere S."/>
            <person name="Mayjonade B."/>
            <person name="Legrand L."/>
            <person name="Gill N."/>
            <person name="Kane N.C."/>
            <person name="Bowers J.E."/>
            <person name="Hubner S."/>
            <person name="Bellec A."/>
            <person name="Berard A."/>
            <person name="Berges H."/>
            <person name="Blanchet N."/>
            <person name="Boniface M.C."/>
            <person name="Brunel D."/>
            <person name="Catrice O."/>
            <person name="Chaidir N."/>
            <person name="Claudel C."/>
            <person name="Donnadieu C."/>
            <person name="Faraut T."/>
            <person name="Fievet G."/>
            <person name="Helmstetter N."/>
            <person name="King M."/>
            <person name="Knapp S.J."/>
            <person name="Lai Z."/>
            <person name="Le Paslier M.C."/>
            <person name="Lippi Y."/>
            <person name="Lorenzon L."/>
            <person name="Mandel J.R."/>
            <person name="Marage G."/>
            <person name="Marchand G."/>
            <person name="Marquand E."/>
            <person name="Bret-Mestries E."/>
            <person name="Morien E."/>
            <person name="Nambeesan S."/>
            <person name="Nguyen T."/>
            <person name="Pegot-Espagnet P."/>
            <person name="Pouilly N."/>
            <person name="Raftis F."/>
            <person name="Sallet E."/>
            <person name="Schiex T."/>
            <person name="Thomas J."/>
            <person name="Vandecasteele C."/>
            <person name="Vares D."/>
            <person name="Vear F."/>
            <person name="Vautrin S."/>
            <person name="Crespi M."/>
            <person name="Mangin B."/>
            <person name="Burke J.M."/>
            <person name="Salse J."/>
            <person name="Munos S."/>
            <person name="Vincourt P."/>
            <person name="Rieseberg L.H."/>
            <person name="Langlade N.B."/>
        </authorList>
    </citation>
    <scope>NUCLEOTIDE SEQUENCE [LARGE SCALE GENOMIC DNA]</scope>
    <source>
        <strain evidence="3">cv. SF193</strain>
        <tissue evidence="1">Leaves</tissue>
    </source>
</reference>
<dbReference type="InParanoid" id="A0A251UUB1"/>
<dbReference type="Proteomes" id="UP000215914">
    <property type="component" value="Chromosome 5"/>
</dbReference>
<name>A0A251UUB1_HELAN</name>
<organism evidence="2 3">
    <name type="scientific">Helianthus annuus</name>
    <name type="common">Common sunflower</name>
    <dbReference type="NCBI Taxonomy" id="4232"/>
    <lineage>
        <taxon>Eukaryota</taxon>
        <taxon>Viridiplantae</taxon>
        <taxon>Streptophyta</taxon>
        <taxon>Embryophyta</taxon>
        <taxon>Tracheophyta</taxon>
        <taxon>Spermatophyta</taxon>
        <taxon>Magnoliopsida</taxon>
        <taxon>eudicotyledons</taxon>
        <taxon>Gunneridae</taxon>
        <taxon>Pentapetalae</taxon>
        <taxon>asterids</taxon>
        <taxon>campanulids</taxon>
        <taxon>Asterales</taxon>
        <taxon>Asteraceae</taxon>
        <taxon>Asteroideae</taxon>
        <taxon>Heliantheae alliance</taxon>
        <taxon>Heliantheae</taxon>
        <taxon>Helianthus</taxon>
    </lineage>
</organism>
<reference evidence="2" key="2">
    <citation type="submission" date="2017-02" db="EMBL/GenBank/DDBJ databases">
        <title>Sunflower complete genome.</title>
        <authorList>
            <person name="Langlade N."/>
            <person name="Munos S."/>
        </authorList>
    </citation>
    <scope>NUCLEOTIDE SEQUENCE [LARGE SCALE GENOMIC DNA]</scope>
    <source>
        <tissue evidence="2">Leaves</tissue>
    </source>
</reference>
<proteinExistence type="predicted"/>
<dbReference type="EMBL" id="MNCJ02000320">
    <property type="protein sequence ID" value="KAF5807611.1"/>
    <property type="molecule type" value="Genomic_DNA"/>
</dbReference>
<evidence type="ECO:0000313" key="1">
    <source>
        <dbReference type="EMBL" id="KAF5807611.1"/>
    </source>
</evidence>
<evidence type="ECO:0000313" key="3">
    <source>
        <dbReference type="Proteomes" id="UP000215914"/>
    </source>
</evidence>